<dbReference type="PROSITE" id="PS51318">
    <property type="entry name" value="TAT"/>
    <property type="match status" value="1"/>
</dbReference>
<keyword evidence="1" id="KW-0732">Signal</keyword>
<feature type="signal peptide" evidence="1">
    <location>
        <begin position="1"/>
        <end position="22"/>
    </location>
</feature>
<organism evidence="2 3">
    <name type="scientific">Glycomyces artemisiae</name>
    <dbReference type="NCBI Taxonomy" id="1076443"/>
    <lineage>
        <taxon>Bacteria</taxon>
        <taxon>Bacillati</taxon>
        <taxon>Actinomycetota</taxon>
        <taxon>Actinomycetes</taxon>
        <taxon>Glycomycetales</taxon>
        <taxon>Glycomycetaceae</taxon>
        <taxon>Glycomyces</taxon>
    </lineage>
</organism>
<sequence>MADNDRRRLLRAAALTSTAALAAVAAPGAAAADGREFELDDDRCDWTDAERLDYRNIRIAGLDHEEAVCWLLVARAGAAFFALDEQHPSDVPEVVTLIHGIQYKLLGRPTYRAYRDAYAGEVDALAPDL</sequence>
<protein>
    <recommendedName>
        <fullName evidence="4">Tyrosinase co-factor MelC1</fullName>
    </recommendedName>
</protein>
<dbReference type="EMBL" id="JABFXE010000019">
    <property type="protein sequence ID" value="NUQ86935.1"/>
    <property type="molecule type" value="Genomic_DNA"/>
</dbReference>
<feature type="chain" id="PRO_5039204931" description="Tyrosinase co-factor MelC1" evidence="1">
    <location>
        <begin position="23"/>
        <end position="129"/>
    </location>
</feature>
<comment type="caution">
    <text evidence="2">The sequence shown here is derived from an EMBL/GenBank/DDBJ whole genome shotgun (WGS) entry which is preliminary data.</text>
</comment>
<gene>
    <name evidence="2" type="ORF">HOQ43_00500</name>
</gene>
<reference evidence="2 3" key="1">
    <citation type="submission" date="2020-05" db="EMBL/GenBank/DDBJ databases">
        <title>DNA-SIP metagenomic assembled genomes.</title>
        <authorList>
            <person name="Yu J."/>
        </authorList>
    </citation>
    <scope>NUCLEOTIDE SEQUENCE [LARGE SCALE GENOMIC DNA]</scope>
    <source>
        <strain evidence="2">Bin5.27</strain>
    </source>
</reference>
<proteinExistence type="predicted"/>
<evidence type="ECO:0008006" key="4">
    <source>
        <dbReference type="Google" id="ProtNLM"/>
    </source>
</evidence>
<dbReference type="AlphaFoldDB" id="A0A850BXJ6"/>
<dbReference type="InterPro" id="IPR006311">
    <property type="entry name" value="TAT_signal"/>
</dbReference>
<name>A0A850BXJ6_9ACTN</name>
<accession>A0A850BXJ6</accession>
<evidence type="ECO:0000313" key="2">
    <source>
        <dbReference type="EMBL" id="NUQ86935.1"/>
    </source>
</evidence>
<evidence type="ECO:0000256" key="1">
    <source>
        <dbReference type="SAM" id="SignalP"/>
    </source>
</evidence>
<dbReference type="Proteomes" id="UP000574690">
    <property type="component" value="Unassembled WGS sequence"/>
</dbReference>
<evidence type="ECO:0000313" key="3">
    <source>
        <dbReference type="Proteomes" id="UP000574690"/>
    </source>
</evidence>